<proteinExistence type="predicted"/>
<dbReference type="Pfam" id="PF01261">
    <property type="entry name" value="AP_endonuc_2"/>
    <property type="match status" value="1"/>
</dbReference>
<reference evidence="2 3" key="1">
    <citation type="journal article" date="2015" name="Stand. Genomic Sci.">
        <title>Genomic Encyclopedia of Bacterial and Archaeal Type Strains, Phase III: the genomes of soil and plant-associated and newly described type strains.</title>
        <authorList>
            <person name="Whitman W.B."/>
            <person name="Woyke T."/>
            <person name="Klenk H.P."/>
            <person name="Zhou Y."/>
            <person name="Lilburn T.G."/>
            <person name="Beck B.J."/>
            <person name="De Vos P."/>
            <person name="Vandamme P."/>
            <person name="Eisen J.A."/>
            <person name="Garrity G."/>
            <person name="Hugenholtz P."/>
            <person name="Kyrpides N.C."/>
        </authorList>
    </citation>
    <scope>NUCLEOTIDE SEQUENCE [LARGE SCALE GENOMIC DNA]</scope>
    <source>
        <strain evidence="2 3">CGMCC 1.10685</strain>
    </source>
</reference>
<dbReference type="AlphaFoldDB" id="A0A562PVD1"/>
<comment type="caution">
    <text evidence="2">The sequence shown here is derived from an EMBL/GenBank/DDBJ whole genome shotgun (WGS) entry which is preliminary data.</text>
</comment>
<gene>
    <name evidence="2" type="ORF">IP92_01721</name>
</gene>
<evidence type="ECO:0000259" key="1">
    <source>
        <dbReference type="Pfam" id="PF01261"/>
    </source>
</evidence>
<organism evidence="2 3">
    <name type="scientific">Pseudoduganella flava</name>
    <dbReference type="NCBI Taxonomy" id="871742"/>
    <lineage>
        <taxon>Bacteria</taxon>
        <taxon>Pseudomonadati</taxon>
        <taxon>Pseudomonadota</taxon>
        <taxon>Betaproteobacteria</taxon>
        <taxon>Burkholderiales</taxon>
        <taxon>Oxalobacteraceae</taxon>
        <taxon>Telluria group</taxon>
        <taxon>Pseudoduganella</taxon>
    </lineage>
</organism>
<dbReference type="GO" id="GO:0016853">
    <property type="term" value="F:isomerase activity"/>
    <property type="evidence" value="ECO:0007669"/>
    <property type="project" value="UniProtKB-KW"/>
</dbReference>
<accession>A0A562PVD1</accession>
<evidence type="ECO:0000313" key="3">
    <source>
        <dbReference type="Proteomes" id="UP000315112"/>
    </source>
</evidence>
<sequence>MTVRSPVRVRILAPHWGSNELPADVFIDRVLAAGFDGIEMSLPDDPAQADDWLRRIADAKLDLVVAQWQTVFHPGFAEHRAALERLLTQACAARPLLVNSHTGKDYYTPAQNDELLALADSIARAHGVTIAHEIHRSRFSGHPALLLPYLERHPELALTADLSHWCVACESLLEDQPDTLDTVLPRVRHIHARVGHAQGPQVPDFRAPEYAAELSAHLSWWDRIIAQRRAAGAELVTITPEFGPAPYTFRLPYTQELVADAWELNVAMGRVLRERYCN</sequence>
<dbReference type="EMBL" id="VLKW01000003">
    <property type="protein sequence ID" value="TWI48333.1"/>
    <property type="molecule type" value="Genomic_DNA"/>
</dbReference>
<dbReference type="Proteomes" id="UP000315112">
    <property type="component" value="Unassembled WGS sequence"/>
</dbReference>
<dbReference type="InterPro" id="IPR036237">
    <property type="entry name" value="Xyl_isomerase-like_sf"/>
</dbReference>
<dbReference type="SUPFAM" id="SSF51658">
    <property type="entry name" value="Xylose isomerase-like"/>
    <property type="match status" value="1"/>
</dbReference>
<protein>
    <submittedName>
        <fullName evidence="2">Sugar phosphate isomerase/epimerase</fullName>
    </submittedName>
</protein>
<feature type="domain" description="Xylose isomerase-like TIM barrel" evidence="1">
    <location>
        <begin position="28"/>
        <end position="192"/>
    </location>
</feature>
<dbReference type="InterPro" id="IPR013022">
    <property type="entry name" value="Xyl_isomerase-like_TIM-brl"/>
</dbReference>
<evidence type="ECO:0000313" key="2">
    <source>
        <dbReference type="EMBL" id="TWI48333.1"/>
    </source>
</evidence>
<keyword evidence="2" id="KW-0413">Isomerase</keyword>
<dbReference type="Gene3D" id="3.20.20.150">
    <property type="entry name" value="Divalent-metal-dependent TIM barrel enzymes"/>
    <property type="match status" value="1"/>
</dbReference>
<name>A0A562PVD1_9BURK</name>